<sequence length="88" mass="9796">MTRSQEQFDDLLGRTALAALFYLPEVTVTDGVYRIQDDVEYCLHAVDGLEEDETDRLREAITQTIADPTGYRSVLLALVIELAPPPNG</sequence>
<reference evidence="1 2" key="1">
    <citation type="journal article" date="2016" name="Int. J. Syst. Evol. Microbiol.">
        <title>Agromyces aureus sp. nov., isolated from the rhizosphere of Salix caprea L. grown in a heavy-metal-contaminated soil.</title>
        <authorList>
            <person name="Corretto E."/>
            <person name="Antonielli L."/>
            <person name="Sessitsch A."/>
            <person name="Compant S."/>
            <person name="Gorfer M."/>
            <person name="Kuffner M."/>
            <person name="Brader G."/>
        </authorList>
    </citation>
    <scope>NUCLEOTIDE SEQUENCE [LARGE SCALE GENOMIC DNA]</scope>
    <source>
        <strain evidence="1 2">AR33</strain>
    </source>
</reference>
<dbReference type="Proteomes" id="UP000078437">
    <property type="component" value="Chromosome"/>
</dbReference>
<dbReference type="OrthoDB" id="5007869at2"/>
<organism evidence="1 2">
    <name type="scientific">Agromyces aureus</name>
    <dbReference type="NCBI Taxonomy" id="453304"/>
    <lineage>
        <taxon>Bacteria</taxon>
        <taxon>Bacillati</taxon>
        <taxon>Actinomycetota</taxon>
        <taxon>Actinomycetes</taxon>
        <taxon>Micrococcales</taxon>
        <taxon>Microbacteriaceae</taxon>
        <taxon>Agromyces</taxon>
    </lineage>
</organism>
<dbReference type="RefSeq" id="WP_067877351.1">
    <property type="nucleotide sequence ID" value="NZ_CP013979.1"/>
</dbReference>
<dbReference type="EMBL" id="CP013979">
    <property type="protein sequence ID" value="ANJ27343.1"/>
    <property type="molecule type" value="Genomic_DNA"/>
</dbReference>
<evidence type="ECO:0000313" key="1">
    <source>
        <dbReference type="EMBL" id="ANJ27343.1"/>
    </source>
</evidence>
<gene>
    <name evidence="1" type="ORF">ATC03_12060</name>
</gene>
<evidence type="ECO:0000313" key="2">
    <source>
        <dbReference type="Proteomes" id="UP000078437"/>
    </source>
</evidence>
<reference evidence="2" key="2">
    <citation type="submission" date="2016-01" db="EMBL/GenBank/DDBJ databases">
        <title>Complete genome sequence of Agromyces aureus AR33T and comparison with related organisms.</title>
        <authorList>
            <person name="Corretto E."/>
            <person name="Antonielli L."/>
            <person name="Sessitsch A."/>
            <person name="Brader G."/>
        </authorList>
    </citation>
    <scope>NUCLEOTIDE SEQUENCE [LARGE SCALE GENOMIC DNA]</scope>
    <source>
        <strain evidence="2">AR33</strain>
    </source>
</reference>
<dbReference type="AlphaFoldDB" id="A0A191WGP2"/>
<dbReference type="KEGG" id="agy:ATC03_12060"/>
<keyword evidence="2" id="KW-1185">Reference proteome</keyword>
<proteinExistence type="predicted"/>
<protein>
    <submittedName>
        <fullName evidence="1">Uncharacterized protein</fullName>
    </submittedName>
</protein>
<accession>A0A191WGP2</accession>
<name>A0A191WGP2_9MICO</name>